<dbReference type="GO" id="GO:0008061">
    <property type="term" value="F:chitin binding"/>
    <property type="evidence" value="ECO:0007669"/>
    <property type="project" value="InterPro"/>
</dbReference>
<name>A0A0R0CVB5_9GAMM</name>
<evidence type="ECO:0000256" key="5">
    <source>
        <dbReference type="ARBA" id="ARBA00023024"/>
    </source>
</evidence>
<dbReference type="InterPro" id="IPR013783">
    <property type="entry name" value="Ig-like_fold"/>
</dbReference>
<keyword evidence="4 9" id="KW-0378">Hydrolase</keyword>
<feature type="domain" description="Fibronectin type-III" evidence="11">
    <location>
        <begin position="200"/>
        <end position="288"/>
    </location>
</feature>
<organism evidence="13 14">
    <name type="scientific">Stenotrophomonas chelatiphaga</name>
    <dbReference type="NCBI Taxonomy" id="517011"/>
    <lineage>
        <taxon>Bacteria</taxon>
        <taxon>Pseudomonadati</taxon>
        <taxon>Pseudomonadota</taxon>
        <taxon>Gammaproteobacteria</taxon>
        <taxon>Lysobacterales</taxon>
        <taxon>Lysobacteraceae</taxon>
        <taxon>Stenotrophomonas</taxon>
    </lineage>
</organism>
<dbReference type="Pfam" id="PF00041">
    <property type="entry name" value="fn3"/>
    <property type="match status" value="1"/>
</dbReference>
<dbReference type="InterPro" id="IPR011583">
    <property type="entry name" value="Chitinase_II/V-like_cat"/>
</dbReference>
<dbReference type="CDD" id="cd00063">
    <property type="entry name" value="FN3"/>
    <property type="match status" value="1"/>
</dbReference>
<feature type="chain" id="PRO_5006394743" description="chitinase" evidence="10">
    <location>
        <begin position="39"/>
        <end position="697"/>
    </location>
</feature>
<feature type="signal peptide" evidence="10">
    <location>
        <begin position="1"/>
        <end position="38"/>
    </location>
</feature>
<dbReference type="InterPro" id="IPR003961">
    <property type="entry name" value="FN3_dom"/>
</dbReference>
<dbReference type="CDD" id="cd06548">
    <property type="entry name" value="GH18_chitinase"/>
    <property type="match status" value="1"/>
</dbReference>
<keyword evidence="7 9" id="KW-0326">Glycosidase</keyword>
<dbReference type="SUPFAM" id="SSF51055">
    <property type="entry name" value="Carbohydrate binding domain"/>
    <property type="match status" value="1"/>
</dbReference>
<dbReference type="PROSITE" id="PS50853">
    <property type="entry name" value="FN3"/>
    <property type="match status" value="1"/>
</dbReference>
<dbReference type="GO" id="GO:0008843">
    <property type="term" value="F:endochitinase activity"/>
    <property type="evidence" value="ECO:0007669"/>
    <property type="project" value="UniProtKB-EC"/>
</dbReference>
<dbReference type="SMART" id="SM00495">
    <property type="entry name" value="ChtBD3"/>
    <property type="match status" value="1"/>
</dbReference>
<dbReference type="RefSeq" id="WP_057508348.1">
    <property type="nucleotide sequence ID" value="NZ_LDJK01000037.1"/>
</dbReference>
<keyword evidence="14" id="KW-1185">Reference proteome</keyword>
<dbReference type="GO" id="GO:0030246">
    <property type="term" value="F:carbohydrate binding"/>
    <property type="evidence" value="ECO:0007669"/>
    <property type="project" value="InterPro"/>
</dbReference>
<evidence type="ECO:0000256" key="3">
    <source>
        <dbReference type="ARBA" id="ARBA00012729"/>
    </source>
</evidence>
<evidence type="ECO:0000256" key="4">
    <source>
        <dbReference type="ARBA" id="ARBA00022801"/>
    </source>
</evidence>
<evidence type="ECO:0000256" key="9">
    <source>
        <dbReference type="RuleBase" id="RU000489"/>
    </source>
</evidence>
<dbReference type="PROSITE" id="PS51910">
    <property type="entry name" value="GH18_2"/>
    <property type="match status" value="1"/>
</dbReference>
<keyword evidence="5" id="KW-0146">Chitin degradation</keyword>
<proteinExistence type="inferred from homology"/>
<dbReference type="GO" id="GO:0005576">
    <property type="term" value="C:extracellular region"/>
    <property type="evidence" value="ECO:0007669"/>
    <property type="project" value="InterPro"/>
</dbReference>
<feature type="domain" description="GH18" evidence="12">
    <location>
        <begin position="295"/>
        <end position="697"/>
    </location>
</feature>
<dbReference type="Gene3D" id="3.10.50.10">
    <property type="match status" value="1"/>
</dbReference>
<dbReference type="EC" id="3.2.1.14" evidence="3"/>
<evidence type="ECO:0000259" key="11">
    <source>
        <dbReference type="PROSITE" id="PS50853"/>
    </source>
</evidence>
<evidence type="ECO:0000256" key="6">
    <source>
        <dbReference type="ARBA" id="ARBA00023277"/>
    </source>
</evidence>
<dbReference type="CDD" id="cd12214">
    <property type="entry name" value="ChiA1_BD"/>
    <property type="match status" value="1"/>
</dbReference>
<dbReference type="SUPFAM" id="SSF54556">
    <property type="entry name" value="Chitinase insertion domain"/>
    <property type="match status" value="1"/>
</dbReference>
<sequence>MHDPIARSAARSVRLARHRPAWLLALAISGALPALAQAANCSGVAQWDQARIYRAGDTLQKGGVLYQAKQDIWNAQPDHPAGAPYYTNLGACDGSGSNQPPVVSLTSPSNGATFSAGSTVTVSANASDADGSISKVEFFRGGSSIGIDTSAPYSASWANASAGTHTLRAVATDNSNATASTATITITVNAAGGDTTAPSVPAGLAVGTRTANSIALSWNAASDNAGGSGLAGYDVYRNGALVGSPSATAYVDGGLSPSTTYSYRVRARDNAGNASAQGSTVSAATLAGGGDGTGKRVIGYFTQWGIYGRNYRVKNIDSSGSAAGLTHINYAFGNVRNNRCEVGITQPSDPNTGAGGDAYADYSKSFAAGESVSGSADSWNQPLRGNWNQLKQLKAKHPGLKALISLGGWTWSRGFSSAARPENRQAFVASCIDAYIRGNLPVTDGAGGPGAALGVFDGIDIDWEYPVACGIACGAPEDNANFTALLAEFRRQLDAVRPGLLLTVAVGAGIDKIRVTNPAAYHPYLDYINVMTYDFHGAWDPRTNHHSALFNTAADPSTGDQLLYNSNDAIEAFLARGVPASKLNLGIGFYGRGWNGVGGGNNGMYQTASGAAPGTYEAGIEDWKVLKNLGWPTYTDATAGATWAYNGNTLWSYDTPANVTRKMGYVKAQGLGGAFFWEFSGDDAQGTLSRSISDGLK</sequence>
<comment type="caution">
    <text evidence="13">The sequence shown here is derived from an EMBL/GenBank/DDBJ whole genome shotgun (WGS) entry which is preliminary data.</text>
</comment>
<evidence type="ECO:0000256" key="8">
    <source>
        <dbReference type="ARBA" id="ARBA00023326"/>
    </source>
</evidence>
<keyword evidence="8" id="KW-0624">Polysaccharide degradation</keyword>
<keyword evidence="10" id="KW-0732">Signal</keyword>
<dbReference type="SUPFAM" id="SSF51445">
    <property type="entry name" value="(Trans)glycosidases"/>
    <property type="match status" value="1"/>
</dbReference>
<evidence type="ECO:0000256" key="7">
    <source>
        <dbReference type="ARBA" id="ARBA00023295"/>
    </source>
</evidence>
<dbReference type="PANTHER" id="PTHR11177:SF317">
    <property type="entry name" value="CHITINASE 12-RELATED"/>
    <property type="match status" value="1"/>
</dbReference>
<dbReference type="InterPro" id="IPR035986">
    <property type="entry name" value="PKD_dom_sf"/>
</dbReference>
<evidence type="ECO:0000259" key="12">
    <source>
        <dbReference type="PROSITE" id="PS51910"/>
    </source>
</evidence>
<dbReference type="Pfam" id="PF17957">
    <property type="entry name" value="Big_7"/>
    <property type="match status" value="1"/>
</dbReference>
<gene>
    <name evidence="13" type="ORF">ABB28_09260</name>
</gene>
<dbReference type="InterPro" id="IPR036573">
    <property type="entry name" value="CBM_sf_5/12"/>
</dbReference>
<dbReference type="InterPro" id="IPR036116">
    <property type="entry name" value="FN3_sf"/>
</dbReference>
<evidence type="ECO:0000256" key="10">
    <source>
        <dbReference type="SAM" id="SignalP"/>
    </source>
</evidence>
<dbReference type="Proteomes" id="UP000051386">
    <property type="component" value="Unassembled WGS sequence"/>
</dbReference>
<dbReference type="Pfam" id="PF00704">
    <property type="entry name" value="Glyco_hydro_18"/>
    <property type="match status" value="1"/>
</dbReference>
<dbReference type="InterPro" id="IPR001579">
    <property type="entry name" value="Glyco_hydro_18_chit_AS"/>
</dbReference>
<dbReference type="Gene3D" id="2.60.40.10">
    <property type="entry name" value="Immunoglobulins"/>
    <property type="match status" value="2"/>
</dbReference>
<evidence type="ECO:0000313" key="14">
    <source>
        <dbReference type="Proteomes" id="UP000051386"/>
    </source>
</evidence>
<comment type="catalytic activity">
    <reaction evidence="1">
        <text>Random endo-hydrolysis of N-acetyl-beta-D-glucosaminide (1-&gt;4)-beta-linkages in chitin and chitodextrins.</text>
        <dbReference type="EC" id="3.2.1.14"/>
    </reaction>
</comment>
<dbReference type="Gene3D" id="3.20.20.80">
    <property type="entry name" value="Glycosidases"/>
    <property type="match status" value="1"/>
</dbReference>
<dbReference type="InterPro" id="IPR003610">
    <property type="entry name" value="CBM5/12"/>
</dbReference>
<evidence type="ECO:0000313" key="13">
    <source>
        <dbReference type="EMBL" id="KRG73801.1"/>
    </source>
</evidence>
<dbReference type="Gene3D" id="2.10.10.20">
    <property type="entry name" value="Carbohydrate-binding module superfamily 5/12"/>
    <property type="match status" value="1"/>
</dbReference>
<keyword evidence="6" id="KW-0119">Carbohydrate metabolism</keyword>
<dbReference type="SUPFAM" id="SSF49265">
    <property type="entry name" value="Fibronectin type III"/>
    <property type="match status" value="1"/>
</dbReference>
<comment type="similarity">
    <text evidence="2">Belongs to the glycosyl hydrolase 18 family. Chitinase class II subfamily.</text>
</comment>
<evidence type="ECO:0000256" key="1">
    <source>
        <dbReference type="ARBA" id="ARBA00000822"/>
    </source>
</evidence>
<dbReference type="InterPro" id="IPR029070">
    <property type="entry name" value="Chitinase_insertion_sf"/>
</dbReference>
<dbReference type="SMART" id="SM00636">
    <property type="entry name" value="Glyco_18"/>
    <property type="match status" value="1"/>
</dbReference>
<dbReference type="GO" id="GO:0006032">
    <property type="term" value="P:chitin catabolic process"/>
    <property type="evidence" value="ECO:0007669"/>
    <property type="project" value="UniProtKB-KW"/>
</dbReference>
<dbReference type="SMART" id="SM00060">
    <property type="entry name" value="FN3"/>
    <property type="match status" value="1"/>
</dbReference>
<dbReference type="InterPro" id="IPR017853">
    <property type="entry name" value="GH"/>
</dbReference>
<dbReference type="PROSITE" id="PS01095">
    <property type="entry name" value="GH18_1"/>
    <property type="match status" value="1"/>
</dbReference>
<dbReference type="GO" id="GO:0000272">
    <property type="term" value="P:polysaccharide catabolic process"/>
    <property type="evidence" value="ECO:0007669"/>
    <property type="project" value="UniProtKB-KW"/>
</dbReference>
<accession>A0A0R0CVB5</accession>
<dbReference type="InterPro" id="IPR001223">
    <property type="entry name" value="Glyco_hydro18_cat"/>
</dbReference>
<dbReference type="SUPFAM" id="SSF49299">
    <property type="entry name" value="PKD domain"/>
    <property type="match status" value="1"/>
</dbReference>
<dbReference type="InterPro" id="IPR050314">
    <property type="entry name" value="Glycosyl_Hydrlase_18"/>
</dbReference>
<dbReference type="PANTHER" id="PTHR11177">
    <property type="entry name" value="CHITINASE"/>
    <property type="match status" value="1"/>
</dbReference>
<reference evidence="13 14" key="1">
    <citation type="submission" date="2015-05" db="EMBL/GenBank/DDBJ databases">
        <title>Genome sequencing and analysis of members of genus Stenotrophomonas.</title>
        <authorList>
            <person name="Patil P.P."/>
            <person name="Midha S."/>
            <person name="Patil P.B."/>
        </authorList>
    </citation>
    <scope>NUCLEOTIDE SEQUENCE [LARGE SCALE GENOMIC DNA]</scope>
    <source>
        <strain evidence="13 14">DSM 21508</strain>
    </source>
</reference>
<evidence type="ECO:0000256" key="2">
    <source>
        <dbReference type="ARBA" id="ARBA00009121"/>
    </source>
</evidence>
<dbReference type="AlphaFoldDB" id="A0A0R0CVB5"/>
<dbReference type="EMBL" id="LDJK01000037">
    <property type="protein sequence ID" value="KRG73801.1"/>
    <property type="molecule type" value="Genomic_DNA"/>
</dbReference>
<dbReference type="PATRIC" id="fig|517011.3.peg.1520"/>
<protein>
    <recommendedName>
        <fullName evidence="3">chitinase</fullName>
        <ecNumber evidence="3">3.2.1.14</ecNumber>
    </recommendedName>
</protein>